<dbReference type="AlphaFoldDB" id="A0A9P5ZSI8"/>
<proteinExistence type="predicted"/>
<evidence type="ECO:0000313" key="2">
    <source>
        <dbReference type="Proteomes" id="UP000807025"/>
    </source>
</evidence>
<organism evidence="1 2">
    <name type="scientific">Pleurotus eryngii</name>
    <name type="common">Boletus of the steppes</name>
    <dbReference type="NCBI Taxonomy" id="5323"/>
    <lineage>
        <taxon>Eukaryota</taxon>
        <taxon>Fungi</taxon>
        <taxon>Dikarya</taxon>
        <taxon>Basidiomycota</taxon>
        <taxon>Agaricomycotina</taxon>
        <taxon>Agaricomycetes</taxon>
        <taxon>Agaricomycetidae</taxon>
        <taxon>Agaricales</taxon>
        <taxon>Pleurotineae</taxon>
        <taxon>Pleurotaceae</taxon>
        <taxon>Pleurotus</taxon>
    </lineage>
</organism>
<gene>
    <name evidence="1" type="ORF">BDN71DRAFT_1271078</name>
</gene>
<evidence type="ECO:0000313" key="1">
    <source>
        <dbReference type="EMBL" id="KAF9491895.1"/>
    </source>
</evidence>
<protein>
    <submittedName>
        <fullName evidence="1">Uncharacterized protein</fullName>
    </submittedName>
</protein>
<keyword evidence="2" id="KW-1185">Reference proteome</keyword>
<reference evidence="1" key="1">
    <citation type="submission" date="2020-11" db="EMBL/GenBank/DDBJ databases">
        <authorList>
            <consortium name="DOE Joint Genome Institute"/>
            <person name="Ahrendt S."/>
            <person name="Riley R."/>
            <person name="Andreopoulos W."/>
            <person name="Labutti K."/>
            <person name="Pangilinan J."/>
            <person name="Ruiz-Duenas F.J."/>
            <person name="Barrasa J.M."/>
            <person name="Sanchez-Garcia M."/>
            <person name="Camarero S."/>
            <person name="Miyauchi S."/>
            <person name="Serrano A."/>
            <person name="Linde D."/>
            <person name="Babiker R."/>
            <person name="Drula E."/>
            <person name="Ayuso-Fernandez I."/>
            <person name="Pacheco R."/>
            <person name="Padilla G."/>
            <person name="Ferreira P."/>
            <person name="Barriuso J."/>
            <person name="Kellner H."/>
            <person name="Castanera R."/>
            <person name="Alfaro M."/>
            <person name="Ramirez L."/>
            <person name="Pisabarro A.G."/>
            <person name="Kuo A."/>
            <person name="Tritt A."/>
            <person name="Lipzen A."/>
            <person name="He G."/>
            <person name="Yan M."/>
            <person name="Ng V."/>
            <person name="Cullen D."/>
            <person name="Martin F."/>
            <person name="Rosso M.-N."/>
            <person name="Henrissat B."/>
            <person name="Hibbett D."/>
            <person name="Martinez A.T."/>
            <person name="Grigoriev I.V."/>
        </authorList>
    </citation>
    <scope>NUCLEOTIDE SEQUENCE</scope>
    <source>
        <strain evidence="1">ATCC 90797</strain>
    </source>
</reference>
<accession>A0A9P5ZSI8</accession>
<dbReference type="Proteomes" id="UP000807025">
    <property type="component" value="Unassembled WGS sequence"/>
</dbReference>
<dbReference type="OrthoDB" id="3013323at2759"/>
<sequence length="187" mass="21836">MRRYLREKAMKTVHQYNAIAMCQENGTERWMEKNFTEEDHKYIAKHARQINSSGVETARKLQQVEHDQKVAEMARQKVAARQKKEEVSRLRLSKIVLITRAEDVDELKLTVIKIDKQLDVLRLEDKKISLKSHLGNKARKREALIAAIKCRRMRLVGKIGDDGEEMVVDDELIMPSSLIFDNPRDRL</sequence>
<dbReference type="EMBL" id="MU154610">
    <property type="protein sequence ID" value="KAF9491895.1"/>
    <property type="molecule type" value="Genomic_DNA"/>
</dbReference>
<comment type="caution">
    <text evidence="1">The sequence shown here is derived from an EMBL/GenBank/DDBJ whole genome shotgun (WGS) entry which is preliminary data.</text>
</comment>
<name>A0A9P5ZSI8_PLEER</name>